<dbReference type="OrthoDB" id="1118734at2"/>
<keyword evidence="3" id="KW-1185">Reference proteome</keyword>
<sequence>MFRKLVIILFITAICKSAVAQYNGLGGWNVITVNLPGSTEHRWGGYMEAQNRNYGVTNTFYYYEVKGGVSYNFDKNNTALLGIGRYVTYDFEDIDDGPQLEEFRFWQQFTSNQYLSRIRFEHRYRIEQRWFNTGYRNRFRYRFSAITPINKPKVEPGALYGIVYAELFFNNKEPHFERSRFAGLLGYQITKPFGITAGILHQFNSSANSNRKYYLHLNAIYNIQRKASK</sequence>
<protein>
    <submittedName>
        <fullName evidence="2">DUF2490 domain-containing protein</fullName>
    </submittedName>
</protein>
<proteinExistence type="predicted"/>
<name>A0A6I4IC94_9SPHI</name>
<evidence type="ECO:0000313" key="2">
    <source>
        <dbReference type="EMBL" id="MVN92851.1"/>
    </source>
</evidence>
<organism evidence="2 3">
    <name type="scientific">Mucilaginibacter aquatilis</name>
    <dbReference type="NCBI Taxonomy" id="1517760"/>
    <lineage>
        <taxon>Bacteria</taxon>
        <taxon>Pseudomonadati</taxon>
        <taxon>Bacteroidota</taxon>
        <taxon>Sphingobacteriia</taxon>
        <taxon>Sphingobacteriales</taxon>
        <taxon>Sphingobacteriaceae</taxon>
        <taxon>Mucilaginibacter</taxon>
    </lineage>
</organism>
<dbReference type="InterPro" id="IPR019619">
    <property type="entry name" value="DUF2490"/>
</dbReference>
<dbReference type="Pfam" id="PF10677">
    <property type="entry name" value="DUF2490"/>
    <property type="match status" value="1"/>
</dbReference>
<dbReference type="AlphaFoldDB" id="A0A6I4IC94"/>
<evidence type="ECO:0000256" key="1">
    <source>
        <dbReference type="SAM" id="SignalP"/>
    </source>
</evidence>
<accession>A0A6I4IC94</accession>
<dbReference type="Proteomes" id="UP000434850">
    <property type="component" value="Unassembled WGS sequence"/>
</dbReference>
<keyword evidence="1" id="KW-0732">Signal</keyword>
<gene>
    <name evidence="2" type="ORF">GO816_17085</name>
</gene>
<feature type="chain" id="PRO_5026236249" evidence="1">
    <location>
        <begin position="21"/>
        <end position="229"/>
    </location>
</feature>
<reference evidence="2 3" key="1">
    <citation type="submission" date="2019-12" db="EMBL/GenBank/DDBJ databases">
        <title>Mucilaginibacter sp. HME9299 genome sequencing and assembly.</title>
        <authorList>
            <person name="Kang H."/>
            <person name="Kim H."/>
            <person name="Joh K."/>
        </authorList>
    </citation>
    <scope>NUCLEOTIDE SEQUENCE [LARGE SCALE GENOMIC DNA]</scope>
    <source>
        <strain evidence="2 3">HME9299</strain>
    </source>
</reference>
<feature type="signal peptide" evidence="1">
    <location>
        <begin position="1"/>
        <end position="20"/>
    </location>
</feature>
<comment type="caution">
    <text evidence="2">The sequence shown here is derived from an EMBL/GenBank/DDBJ whole genome shotgun (WGS) entry which is preliminary data.</text>
</comment>
<dbReference type="EMBL" id="WQLA01000007">
    <property type="protein sequence ID" value="MVN92851.1"/>
    <property type="molecule type" value="Genomic_DNA"/>
</dbReference>
<dbReference type="RefSeq" id="WP_157543162.1">
    <property type="nucleotide sequence ID" value="NZ_WQLA01000007.1"/>
</dbReference>
<evidence type="ECO:0000313" key="3">
    <source>
        <dbReference type="Proteomes" id="UP000434850"/>
    </source>
</evidence>